<dbReference type="EMBL" id="JARXRN010000003">
    <property type="protein sequence ID" value="MDH5828926.1"/>
    <property type="molecule type" value="Genomic_DNA"/>
</dbReference>
<keyword evidence="3" id="KW-1185">Reference proteome</keyword>
<sequence length="138" mass="14745">MNWKLIAKYVLCLLLAHFTIGLLEGLFTPASFGVDEGLRYFFMAMAAYLSASAIVFFTLSARHPQGRWAQATLVFLVYAVLSLAIDLVSSIWLPSTPIVLSAIGWLAVAVCALLGTVGGALFAARAAVVAPQTSRHDA</sequence>
<evidence type="ECO:0000256" key="1">
    <source>
        <dbReference type="SAM" id="Phobius"/>
    </source>
</evidence>
<evidence type="ECO:0000313" key="2">
    <source>
        <dbReference type="EMBL" id="MDH5828926.1"/>
    </source>
</evidence>
<feature type="transmembrane region" description="Helical" evidence="1">
    <location>
        <begin position="73"/>
        <end position="92"/>
    </location>
</feature>
<reference evidence="2 3" key="1">
    <citation type="submission" date="2023-04" db="EMBL/GenBank/DDBJ databases">
        <title>Luteimonas sp. M1R5S18.</title>
        <authorList>
            <person name="Sun J.-Q."/>
        </authorList>
    </citation>
    <scope>NUCLEOTIDE SEQUENCE [LARGE SCALE GENOMIC DNA]</scope>
    <source>
        <strain evidence="2 3">M1R5S18</strain>
    </source>
</reference>
<feature type="transmembrane region" description="Helical" evidence="1">
    <location>
        <begin position="98"/>
        <end position="124"/>
    </location>
</feature>
<name>A0ABT6JE22_9GAMM</name>
<protein>
    <submittedName>
        <fullName evidence="2">Uncharacterized protein</fullName>
    </submittedName>
</protein>
<proteinExistence type="predicted"/>
<keyword evidence="1" id="KW-0812">Transmembrane</keyword>
<dbReference type="Proteomes" id="UP001156831">
    <property type="component" value="Unassembled WGS sequence"/>
</dbReference>
<evidence type="ECO:0000313" key="3">
    <source>
        <dbReference type="Proteomes" id="UP001156831"/>
    </source>
</evidence>
<keyword evidence="1" id="KW-1133">Transmembrane helix</keyword>
<gene>
    <name evidence="2" type="ORF">QFW80_00105</name>
</gene>
<accession>A0ABT6JE22</accession>
<comment type="caution">
    <text evidence="2">The sequence shown here is derived from an EMBL/GenBank/DDBJ whole genome shotgun (WGS) entry which is preliminary data.</text>
</comment>
<keyword evidence="1" id="KW-0472">Membrane</keyword>
<feature type="transmembrane region" description="Helical" evidence="1">
    <location>
        <begin position="41"/>
        <end position="61"/>
    </location>
</feature>
<dbReference type="RefSeq" id="WP_280598820.1">
    <property type="nucleotide sequence ID" value="NZ_JARXRN010000003.1"/>
</dbReference>
<organism evidence="2 3">
    <name type="scientific">Luteimonas rhizosphaericola</name>
    <dbReference type="NCBI Taxonomy" id="3042024"/>
    <lineage>
        <taxon>Bacteria</taxon>
        <taxon>Pseudomonadati</taxon>
        <taxon>Pseudomonadota</taxon>
        <taxon>Gammaproteobacteria</taxon>
        <taxon>Lysobacterales</taxon>
        <taxon>Lysobacteraceae</taxon>
        <taxon>Luteimonas</taxon>
    </lineage>
</organism>